<evidence type="ECO:0000256" key="8">
    <source>
        <dbReference type="ARBA" id="ARBA00022617"/>
    </source>
</evidence>
<evidence type="ECO:0000256" key="10">
    <source>
        <dbReference type="ARBA" id="ARBA00022692"/>
    </source>
</evidence>
<dbReference type="Pfam" id="PF14715">
    <property type="entry name" value="FixP_N"/>
    <property type="match status" value="1"/>
</dbReference>
<dbReference type="InterPro" id="IPR038414">
    <property type="entry name" value="CcoP_N_sf"/>
</dbReference>
<comment type="pathway">
    <text evidence="3">Energy metabolism; oxidative phosphorylation.</text>
</comment>
<dbReference type="GO" id="GO:0005506">
    <property type="term" value="F:iron ion binding"/>
    <property type="evidence" value="ECO:0007669"/>
    <property type="project" value="InterPro"/>
</dbReference>
<dbReference type="Pfam" id="PF00034">
    <property type="entry name" value="Cytochrom_C"/>
    <property type="match status" value="1"/>
</dbReference>
<keyword evidence="9" id="KW-0679">Respiratory chain</keyword>
<evidence type="ECO:0000256" key="13">
    <source>
        <dbReference type="ARBA" id="ARBA00022781"/>
    </source>
</evidence>
<evidence type="ECO:0000256" key="18">
    <source>
        <dbReference type="ARBA" id="ARBA00023065"/>
    </source>
</evidence>
<evidence type="ECO:0000256" key="11">
    <source>
        <dbReference type="ARBA" id="ARBA00022723"/>
    </source>
</evidence>
<evidence type="ECO:0000256" key="2">
    <source>
        <dbReference type="ARBA" id="ARBA00004533"/>
    </source>
</evidence>
<feature type="non-terminal residue" evidence="24">
    <location>
        <position position="1"/>
    </location>
</feature>
<evidence type="ECO:0000256" key="19">
    <source>
        <dbReference type="ARBA" id="ARBA00023136"/>
    </source>
</evidence>
<evidence type="ECO:0000256" key="15">
    <source>
        <dbReference type="ARBA" id="ARBA00022989"/>
    </source>
</evidence>
<reference evidence="24" key="1">
    <citation type="submission" date="2018-06" db="EMBL/GenBank/DDBJ databases">
        <authorList>
            <person name="Zhirakovskaya E."/>
        </authorList>
    </citation>
    <scope>NUCLEOTIDE SEQUENCE</scope>
</reference>
<keyword evidence="15 22" id="KW-1133">Transmembrane helix</keyword>
<dbReference type="PANTHER" id="PTHR33751:SF1">
    <property type="entry name" value="CBB3-TYPE CYTOCHROME C OXIDASE SUBUNIT FIXP"/>
    <property type="match status" value="1"/>
</dbReference>
<evidence type="ECO:0000256" key="7">
    <source>
        <dbReference type="ARBA" id="ARBA00022519"/>
    </source>
</evidence>
<dbReference type="GO" id="GO:0005886">
    <property type="term" value="C:plasma membrane"/>
    <property type="evidence" value="ECO:0007669"/>
    <property type="project" value="UniProtKB-SubCell"/>
</dbReference>
<dbReference type="InterPro" id="IPR050597">
    <property type="entry name" value="Cytochrome_c_Oxidase_Subunit"/>
</dbReference>
<comment type="cofactor">
    <cofactor evidence="1">
        <name>heme c</name>
        <dbReference type="ChEBI" id="CHEBI:61717"/>
    </cofactor>
</comment>
<dbReference type="Gene3D" id="1.10.760.10">
    <property type="entry name" value="Cytochrome c-like domain"/>
    <property type="match status" value="2"/>
</dbReference>
<dbReference type="PRINTS" id="PR00605">
    <property type="entry name" value="CYTCHROMECIC"/>
</dbReference>
<dbReference type="AlphaFoldDB" id="A0A3B0RH21"/>
<accession>A0A3B0RH21</accession>
<dbReference type="GO" id="GO:0006119">
    <property type="term" value="P:oxidative phosphorylation"/>
    <property type="evidence" value="ECO:0007669"/>
    <property type="project" value="UniProtKB-UniPathway"/>
</dbReference>
<dbReference type="SUPFAM" id="SSF46626">
    <property type="entry name" value="Cytochrome c"/>
    <property type="match status" value="2"/>
</dbReference>
<evidence type="ECO:0000256" key="22">
    <source>
        <dbReference type="SAM" id="Phobius"/>
    </source>
</evidence>
<keyword evidence="10 22" id="KW-0812">Transmembrane</keyword>
<feature type="domain" description="Cytochrome c" evidence="23">
    <location>
        <begin position="98"/>
        <end position="188"/>
    </location>
</feature>
<evidence type="ECO:0000256" key="3">
    <source>
        <dbReference type="ARBA" id="ARBA00004673"/>
    </source>
</evidence>
<dbReference type="PROSITE" id="PS51007">
    <property type="entry name" value="CYTC"/>
    <property type="match status" value="2"/>
</dbReference>
<dbReference type="EMBL" id="UOEF01000117">
    <property type="protein sequence ID" value="VAV91087.1"/>
    <property type="molecule type" value="Genomic_DNA"/>
</dbReference>
<evidence type="ECO:0000256" key="16">
    <source>
        <dbReference type="ARBA" id="ARBA00023002"/>
    </source>
</evidence>
<keyword evidence="19 22" id="KW-0472">Membrane</keyword>
<name>A0A3B0RH21_9ZZZZ</name>
<keyword evidence="6" id="KW-1003">Cell membrane</keyword>
<evidence type="ECO:0000256" key="17">
    <source>
        <dbReference type="ARBA" id="ARBA00023004"/>
    </source>
</evidence>
<comment type="subcellular location">
    <subcellularLocation>
        <location evidence="2">Cell inner membrane</location>
    </subcellularLocation>
</comment>
<dbReference type="InterPro" id="IPR032858">
    <property type="entry name" value="CcoP_N"/>
</dbReference>
<keyword evidence="14" id="KW-0249">Electron transport</keyword>
<dbReference type="GO" id="GO:0020037">
    <property type="term" value="F:heme binding"/>
    <property type="evidence" value="ECO:0007669"/>
    <property type="project" value="InterPro"/>
</dbReference>
<keyword evidence="8" id="KW-0349">Heme</keyword>
<dbReference type="UniPathway" id="UPA00705"/>
<dbReference type="PIRSF" id="PIRSF000006">
    <property type="entry name" value="Cbb3-Cox_fixP"/>
    <property type="match status" value="1"/>
</dbReference>
<comment type="similarity">
    <text evidence="4">Belongs to the CcoP / FixP family.</text>
</comment>
<dbReference type="InterPro" id="IPR036909">
    <property type="entry name" value="Cyt_c-like_dom_sf"/>
</dbReference>
<evidence type="ECO:0000256" key="20">
    <source>
        <dbReference type="ARBA" id="ARBA00029635"/>
    </source>
</evidence>
<feature type="region of interest" description="Disordered" evidence="21">
    <location>
        <begin position="279"/>
        <end position="319"/>
    </location>
</feature>
<gene>
    <name evidence="24" type="ORF">MNBD_ALPHA04-1748</name>
</gene>
<sequence length="319" mass="34663">GTETVGHEWDGIQELDTPMPRWWLMTLYATIIWAIGYVILYPAWPMVNSATEGVLDWTSRGEFDKEISAREAELKPIRAALAATDVNKLTKNPKLMQQAIEGGRSAFKVHCVQCHGSGAAGSKGYPNLNDDDWLWGGDLEAIEYTIVHGIRNPDHDQTRFSQMPAFGRDGILQSREIADLVSHVRTIAGKENASASSRRGGALFESNCAICHKSDGSGDRAQGAPNLADAINLYGFDRASLTDTITNSRNGVMPRWGQRLDAATIRMLAAYVYSLGGGEAPPALEKENQDVLEQAGIEKAGREQAESATPDDGASDEQS</sequence>
<keyword evidence="7" id="KW-0997">Cell inner membrane</keyword>
<keyword evidence="16 24" id="KW-0560">Oxidoreductase</keyword>
<evidence type="ECO:0000256" key="9">
    <source>
        <dbReference type="ARBA" id="ARBA00022660"/>
    </source>
</evidence>
<proteinExistence type="inferred from homology"/>
<protein>
    <recommendedName>
        <fullName evidence="20">Cytochrome c oxidase subunit III</fullName>
    </recommendedName>
</protein>
<keyword evidence="13" id="KW-0375">Hydrogen ion transport</keyword>
<dbReference type="Gene3D" id="6.10.280.130">
    <property type="match status" value="1"/>
</dbReference>
<feature type="domain" description="Cytochrome c" evidence="23">
    <location>
        <begin position="195"/>
        <end position="276"/>
    </location>
</feature>
<evidence type="ECO:0000256" key="14">
    <source>
        <dbReference type="ARBA" id="ARBA00022982"/>
    </source>
</evidence>
<keyword evidence="17" id="KW-0408">Iron</keyword>
<dbReference type="GO" id="GO:1902600">
    <property type="term" value="P:proton transmembrane transport"/>
    <property type="evidence" value="ECO:0007669"/>
    <property type="project" value="UniProtKB-KW"/>
</dbReference>
<keyword evidence="5" id="KW-0813">Transport</keyword>
<dbReference type="Pfam" id="PF13442">
    <property type="entry name" value="Cytochrome_CBB3"/>
    <property type="match status" value="1"/>
</dbReference>
<dbReference type="NCBIfam" id="TIGR00782">
    <property type="entry name" value="ccoP"/>
    <property type="match status" value="1"/>
</dbReference>
<evidence type="ECO:0000256" key="6">
    <source>
        <dbReference type="ARBA" id="ARBA00022475"/>
    </source>
</evidence>
<dbReference type="InterPro" id="IPR009056">
    <property type="entry name" value="Cyt_c-like_dom"/>
</dbReference>
<organism evidence="24">
    <name type="scientific">hydrothermal vent metagenome</name>
    <dbReference type="NCBI Taxonomy" id="652676"/>
    <lineage>
        <taxon>unclassified sequences</taxon>
        <taxon>metagenomes</taxon>
        <taxon>ecological metagenomes</taxon>
    </lineage>
</organism>
<keyword evidence="18" id="KW-0406">Ion transport</keyword>
<dbReference type="InterPro" id="IPR004678">
    <property type="entry name" value="Cyt_c_oxidase_cbb3_su3"/>
</dbReference>
<evidence type="ECO:0000256" key="4">
    <source>
        <dbReference type="ARBA" id="ARBA00006113"/>
    </source>
</evidence>
<evidence type="ECO:0000259" key="23">
    <source>
        <dbReference type="PROSITE" id="PS51007"/>
    </source>
</evidence>
<feature type="transmembrane region" description="Helical" evidence="22">
    <location>
        <begin position="22"/>
        <end position="40"/>
    </location>
</feature>
<dbReference type="GO" id="GO:0009055">
    <property type="term" value="F:electron transfer activity"/>
    <property type="evidence" value="ECO:0007669"/>
    <property type="project" value="InterPro"/>
</dbReference>
<evidence type="ECO:0000256" key="5">
    <source>
        <dbReference type="ARBA" id="ARBA00022448"/>
    </source>
</evidence>
<evidence type="ECO:0000256" key="12">
    <source>
        <dbReference type="ARBA" id="ARBA00022737"/>
    </source>
</evidence>
<evidence type="ECO:0000256" key="21">
    <source>
        <dbReference type="SAM" id="MobiDB-lite"/>
    </source>
</evidence>
<dbReference type="InterPro" id="IPR008168">
    <property type="entry name" value="Cyt_C_IC"/>
</dbReference>
<keyword evidence="11" id="KW-0479">Metal-binding</keyword>
<keyword evidence="12" id="KW-0677">Repeat</keyword>
<dbReference type="PANTHER" id="PTHR33751">
    <property type="entry name" value="CBB3-TYPE CYTOCHROME C OXIDASE SUBUNIT FIXP"/>
    <property type="match status" value="1"/>
</dbReference>
<dbReference type="GO" id="GO:0016491">
    <property type="term" value="F:oxidoreductase activity"/>
    <property type="evidence" value="ECO:0007669"/>
    <property type="project" value="UniProtKB-KW"/>
</dbReference>
<evidence type="ECO:0000313" key="24">
    <source>
        <dbReference type="EMBL" id="VAV91087.1"/>
    </source>
</evidence>
<evidence type="ECO:0000256" key="1">
    <source>
        <dbReference type="ARBA" id="ARBA00001926"/>
    </source>
</evidence>